<dbReference type="PANTHER" id="PTHR10566:SF113">
    <property type="entry name" value="PROTEIN ACTIVITY OF BC1 COMPLEX KINASE 7, CHLOROPLASTIC"/>
    <property type="match status" value="1"/>
</dbReference>
<keyword evidence="2" id="KW-0472">Membrane</keyword>
<evidence type="ECO:0000313" key="4">
    <source>
        <dbReference type="EMBL" id="MBP2034075.1"/>
    </source>
</evidence>
<dbReference type="EMBL" id="JAGGLM010000030">
    <property type="protein sequence ID" value="MBP2034075.1"/>
    <property type="molecule type" value="Genomic_DNA"/>
</dbReference>
<evidence type="ECO:0000256" key="1">
    <source>
        <dbReference type="ARBA" id="ARBA00009670"/>
    </source>
</evidence>
<feature type="transmembrane region" description="Helical" evidence="2">
    <location>
        <begin position="502"/>
        <end position="528"/>
    </location>
</feature>
<accession>A0ABS4KVN6</accession>
<keyword evidence="2" id="KW-1133">Transmembrane helix</keyword>
<comment type="similarity">
    <text evidence="1">Belongs to the protein kinase superfamily. ADCK protein kinase family.</text>
</comment>
<protein>
    <submittedName>
        <fullName evidence="4">Ubiquinone biosynthesis protein</fullName>
    </submittedName>
</protein>
<keyword evidence="4" id="KW-0830">Ubiquinone</keyword>
<evidence type="ECO:0000256" key="2">
    <source>
        <dbReference type="SAM" id="Phobius"/>
    </source>
</evidence>
<reference evidence="4 5" key="1">
    <citation type="submission" date="2021-03" db="EMBL/GenBank/DDBJ databases">
        <title>Genomic Encyclopedia of Type Strains, Phase IV (KMG-IV): sequencing the most valuable type-strain genomes for metagenomic binning, comparative biology and taxonomic classification.</title>
        <authorList>
            <person name="Goeker M."/>
        </authorList>
    </citation>
    <scope>NUCLEOTIDE SEQUENCE [LARGE SCALE GENOMIC DNA]</scope>
    <source>
        <strain evidence="4 5">DSM 28783</strain>
    </source>
</reference>
<sequence length="533" mass="60812">MQKKSSKRFKEIVKVLGKYGFKFVINTKNNRLKKSPENLRKAFEELGPTFIKIGQILSSRPDILPPQFINELSKLQDDVPPEKYEDINKVFFRDFNKNIDECFSNFEKIPFASASIAQVYNAILKDGREVIVKIQRPNIREKMETDISILYKIIKFTKRKFEDSIIDPEEALDELKFSTSQEFDFNLEAENMIKFKKLNNNVAFCHVPYVIKELSKDKVLTMEKIDGFKINNLEKLKEGGYDLNDLGKKLTISFFKQVFTDGFFHADPHPGNLLIQENKICFLDFGIMGNIYPSLKLSLNEIIISIVYKDLDKLVSVIISIGIKRGLVDRNRLYEDIDILLSNYLSTSLQNIKISVLITEIFKCAKNNNIRLPKDLILLVKSLIIVEGLVSEISPEIQILDIAVPFVKNSSKSYFLKSLNLDDILISSYNFTKNSVKLPTKIVELIDGILSGRAKLQLKLNKIDSSIEQLNKMTNRLSISLISCSMLISSSLILNLNIGPRIYNMSLLGLTGLILSLIIGFILIISIIKSNKL</sequence>
<dbReference type="PANTHER" id="PTHR10566">
    <property type="entry name" value="CHAPERONE-ACTIVITY OF BC1 COMPLEX CABC1 -RELATED"/>
    <property type="match status" value="1"/>
</dbReference>
<dbReference type="InterPro" id="IPR004147">
    <property type="entry name" value="ABC1_dom"/>
</dbReference>
<dbReference type="CDD" id="cd05121">
    <property type="entry name" value="ABC1_ADCK3-like"/>
    <property type="match status" value="1"/>
</dbReference>
<evidence type="ECO:0000313" key="5">
    <source>
        <dbReference type="Proteomes" id="UP001519307"/>
    </source>
</evidence>
<keyword evidence="5" id="KW-1185">Reference proteome</keyword>
<dbReference type="Proteomes" id="UP001519307">
    <property type="component" value="Unassembled WGS sequence"/>
</dbReference>
<dbReference type="InterPro" id="IPR011009">
    <property type="entry name" value="Kinase-like_dom_sf"/>
</dbReference>
<dbReference type="Pfam" id="PF03109">
    <property type="entry name" value="ABC1"/>
    <property type="match status" value="1"/>
</dbReference>
<dbReference type="InterPro" id="IPR050154">
    <property type="entry name" value="UbiB_kinase"/>
</dbReference>
<feature type="transmembrane region" description="Helical" evidence="2">
    <location>
        <begin position="477"/>
        <end position="496"/>
    </location>
</feature>
<dbReference type="RefSeq" id="WP_209703307.1">
    <property type="nucleotide sequence ID" value="NZ_JAGGLM010000030.1"/>
</dbReference>
<comment type="caution">
    <text evidence="4">The sequence shown here is derived from an EMBL/GenBank/DDBJ whole genome shotgun (WGS) entry which is preliminary data.</text>
</comment>
<organism evidence="4 5">
    <name type="scientific">Clostridium algifaecis</name>
    <dbReference type="NCBI Taxonomy" id="1472040"/>
    <lineage>
        <taxon>Bacteria</taxon>
        <taxon>Bacillati</taxon>
        <taxon>Bacillota</taxon>
        <taxon>Clostridia</taxon>
        <taxon>Eubacteriales</taxon>
        <taxon>Clostridiaceae</taxon>
        <taxon>Clostridium</taxon>
    </lineage>
</organism>
<proteinExistence type="inferred from homology"/>
<keyword evidence="2" id="KW-0812">Transmembrane</keyword>
<gene>
    <name evidence="4" type="ORF">J2Z42_002794</name>
</gene>
<feature type="domain" description="ABC1 atypical kinase-like" evidence="3">
    <location>
        <begin position="74"/>
        <end position="316"/>
    </location>
</feature>
<evidence type="ECO:0000259" key="3">
    <source>
        <dbReference type="Pfam" id="PF03109"/>
    </source>
</evidence>
<name>A0ABS4KVN6_9CLOT</name>
<dbReference type="SUPFAM" id="SSF56112">
    <property type="entry name" value="Protein kinase-like (PK-like)"/>
    <property type="match status" value="1"/>
</dbReference>